<sequence length="179" mass="20006">MADMGRGVLYPHRQAPIVELDRVPAGAELARFVEFYWHVRWHTPEPYETKVLSHPNVHLVFEEPHPLVYGVDRDLFVRRLEGRGQVLGVKFRPGCFRPFIGRPASVLTDRRVPAASLFGPEVEDVNRAVLEAADTAKMADLAEDFLGRIVPEPDPVAEEVAAMVGRITADAGLFRVDQA</sequence>
<feature type="domain" description="DUF6597" evidence="1">
    <location>
        <begin position="22"/>
        <end position="113"/>
    </location>
</feature>
<dbReference type="Pfam" id="PF20240">
    <property type="entry name" value="DUF6597"/>
    <property type="match status" value="1"/>
</dbReference>
<proteinExistence type="predicted"/>
<accession>A0ABW3CLB4</accession>
<evidence type="ECO:0000259" key="1">
    <source>
        <dbReference type="Pfam" id="PF20240"/>
    </source>
</evidence>
<feature type="non-terminal residue" evidence="2">
    <location>
        <position position="179"/>
    </location>
</feature>
<dbReference type="Proteomes" id="UP001597083">
    <property type="component" value="Unassembled WGS sequence"/>
</dbReference>
<evidence type="ECO:0000313" key="2">
    <source>
        <dbReference type="EMBL" id="MFD0854389.1"/>
    </source>
</evidence>
<protein>
    <submittedName>
        <fullName evidence="2">DUF6597 domain-containing transcriptional factor</fullName>
    </submittedName>
</protein>
<organism evidence="2 3">
    <name type="scientific">Actinomadura adrarensis</name>
    <dbReference type="NCBI Taxonomy" id="1819600"/>
    <lineage>
        <taxon>Bacteria</taxon>
        <taxon>Bacillati</taxon>
        <taxon>Actinomycetota</taxon>
        <taxon>Actinomycetes</taxon>
        <taxon>Streptosporangiales</taxon>
        <taxon>Thermomonosporaceae</taxon>
        <taxon>Actinomadura</taxon>
    </lineage>
</organism>
<gene>
    <name evidence="2" type="ORF">ACFQ07_19275</name>
</gene>
<reference evidence="3" key="1">
    <citation type="journal article" date="2019" name="Int. J. Syst. Evol. Microbiol.">
        <title>The Global Catalogue of Microorganisms (GCM) 10K type strain sequencing project: providing services to taxonomists for standard genome sequencing and annotation.</title>
        <authorList>
            <consortium name="The Broad Institute Genomics Platform"/>
            <consortium name="The Broad Institute Genome Sequencing Center for Infectious Disease"/>
            <person name="Wu L."/>
            <person name="Ma J."/>
        </authorList>
    </citation>
    <scope>NUCLEOTIDE SEQUENCE [LARGE SCALE GENOMIC DNA]</scope>
    <source>
        <strain evidence="3">JCM 31696</strain>
    </source>
</reference>
<dbReference type="EMBL" id="JBHTIR010002902">
    <property type="protein sequence ID" value="MFD0854389.1"/>
    <property type="molecule type" value="Genomic_DNA"/>
</dbReference>
<dbReference type="InterPro" id="IPR046532">
    <property type="entry name" value="DUF6597"/>
</dbReference>
<name>A0ABW3CLB4_9ACTN</name>
<keyword evidence="3" id="KW-1185">Reference proteome</keyword>
<evidence type="ECO:0000313" key="3">
    <source>
        <dbReference type="Proteomes" id="UP001597083"/>
    </source>
</evidence>
<comment type="caution">
    <text evidence="2">The sequence shown here is derived from an EMBL/GenBank/DDBJ whole genome shotgun (WGS) entry which is preliminary data.</text>
</comment>